<feature type="compositionally biased region" description="Basic and acidic residues" evidence="1">
    <location>
        <begin position="270"/>
        <end position="281"/>
    </location>
</feature>
<feature type="compositionally biased region" description="Basic and acidic residues" evidence="1">
    <location>
        <begin position="198"/>
        <end position="208"/>
    </location>
</feature>
<feature type="region of interest" description="Disordered" evidence="1">
    <location>
        <begin position="230"/>
        <end position="281"/>
    </location>
</feature>
<feature type="region of interest" description="Disordered" evidence="1">
    <location>
        <begin position="154"/>
        <end position="209"/>
    </location>
</feature>
<reference evidence="2" key="2">
    <citation type="submission" date="2018-04" db="EMBL/GenBank/DDBJ databases">
        <title>OnivRS2 (Oryza nivara Reference Sequence Version 2).</title>
        <authorList>
            <person name="Zhang J."/>
            <person name="Kudrna D."/>
            <person name="Lee S."/>
            <person name="Talag J."/>
            <person name="Rajasekar S."/>
            <person name="Welchert J."/>
            <person name="Hsing Y.-I."/>
            <person name="Wing R.A."/>
        </authorList>
    </citation>
    <scope>NUCLEOTIDE SEQUENCE [LARGE SCALE GENOMIC DNA]</scope>
    <source>
        <strain evidence="2">SL10</strain>
    </source>
</reference>
<accession>A0A0E0HYX7</accession>
<evidence type="ECO:0000313" key="3">
    <source>
        <dbReference type="Proteomes" id="UP000006591"/>
    </source>
</evidence>
<evidence type="ECO:0000256" key="1">
    <source>
        <dbReference type="SAM" id="MobiDB-lite"/>
    </source>
</evidence>
<reference evidence="2" key="1">
    <citation type="submission" date="2015-04" db="UniProtKB">
        <authorList>
            <consortium name="EnsemblPlants"/>
        </authorList>
    </citation>
    <scope>IDENTIFICATION</scope>
    <source>
        <strain evidence="2">SL10</strain>
    </source>
</reference>
<name>A0A0E0HYX7_ORYNI</name>
<dbReference type="Gramene" id="ONIVA07G08190.1">
    <property type="protein sequence ID" value="ONIVA07G08190.1"/>
    <property type="gene ID" value="ONIVA07G08190"/>
</dbReference>
<dbReference type="EnsemblPlants" id="ONIVA07G08190.1">
    <property type="protein sequence ID" value="ONIVA07G08190.1"/>
    <property type="gene ID" value="ONIVA07G08190"/>
</dbReference>
<dbReference type="OMA" id="RQSKWPP"/>
<proteinExistence type="predicted"/>
<sequence>MSLDAGCDTASLSKSMERPPPWSRQAHHQGCRSNVPMAPSCAVALTATGSCSTKKASAPDWVEDWRKKCTFAKSCYDVLGISWDTSLSLDNMMPMYIAYQMGRYIGTLEIVWITWSRSRTPSRTTSILPHPPFVLSIRPLLGIIVKIGQEHYTPTSASLPASGDSGGNPRRSRQSKWPPKPATCEVGGGLHRSGVADSKVEDGRRDASVEAGMQEKVAQAWLGRRWRGTGGRVQRWGTGGDNGGNREPPTRQTRPDPRWTSLYLEPSGGSDRRRGSDVMRWDCSDGGNVEAVAAAVGAKSGTLWPDPVVGDSDRPV</sequence>
<dbReference type="HOGENOM" id="CLU_088387_0_0_1"/>
<dbReference type="AlphaFoldDB" id="A0A0E0HYX7"/>
<protein>
    <submittedName>
        <fullName evidence="2">Uncharacterized protein</fullName>
    </submittedName>
</protein>
<keyword evidence="3" id="KW-1185">Reference proteome</keyword>
<dbReference type="Proteomes" id="UP000006591">
    <property type="component" value="Chromosome 7"/>
</dbReference>
<organism evidence="2">
    <name type="scientific">Oryza nivara</name>
    <name type="common">Indian wild rice</name>
    <name type="synonym">Oryza sativa f. spontanea</name>
    <dbReference type="NCBI Taxonomy" id="4536"/>
    <lineage>
        <taxon>Eukaryota</taxon>
        <taxon>Viridiplantae</taxon>
        <taxon>Streptophyta</taxon>
        <taxon>Embryophyta</taxon>
        <taxon>Tracheophyta</taxon>
        <taxon>Spermatophyta</taxon>
        <taxon>Magnoliopsida</taxon>
        <taxon>Liliopsida</taxon>
        <taxon>Poales</taxon>
        <taxon>Poaceae</taxon>
        <taxon>BOP clade</taxon>
        <taxon>Oryzoideae</taxon>
        <taxon>Oryzeae</taxon>
        <taxon>Oryzinae</taxon>
        <taxon>Oryza</taxon>
    </lineage>
</organism>
<evidence type="ECO:0000313" key="2">
    <source>
        <dbReference type="EnsemblPlants" id="ONIVA07G08190.1"/>
    </source>
</evidence>
<feature type="region of interest" description="Disordered" evidence="1">
    <location>
        <begin position="1"/>
        <end position="29"/>
    </location>
</feature>